<sequence>MDLSIFLGQVVSVYLIIMGLALFINKEEMLKAAREFMGANASFVFYGALALILGLLVVFSHNVWDGTWRVIITLMGWAATIKGATAMLFPKMLKGMTGFFIKSPIINFMGFVVLILGVYLALQVF</sequence>
<evidence type="ECO:0000256" key="1">
    <source>
        <dbReference type="SAM" id="Phobius"/>
    </source>
</evidence>
<dbReference type="EMBL" id="MHIS01000008">
    <property type="protein sequence ID" value="OGY56768.1"/>
    <property type="molecule type" value="Genomic_DNA"/>
</dbReference>
<proteinExistence type="predicted"/>
<reference evidence="2 3" key="1">
    <citation type="journal article" date="2016" name="Nat. Commun.">
        <title>Thousands of microbial genomes shed light on interconnected biogeochemical processes in an aquifer system.</title>
        <authorList>
            <person name="Anantharaman K."/>
            <person name="Brown C.T."/>
            <person name="Hug L.A."/>
            <person name="Sharon I."/>
            <person name="Castelle C.J."/>
            <person name="Probst A.J."/>
            <person name="Thomas B.C."/>
            <person name="Singh A."/>
            <person name="Wilkins M.J."/>
            <person name="Karaoz U."/>
            <person name="Brodie E.L."/>
            <person name="Williams K.H."/>
            <person name="Hubbard S.S."/>
            <person name="Banfield J.F."/>
        </authorList>
    </citation>
    <scope>NUCLEOTIDE SEQUENCE [LARGE SCALE GENOMIC DNA]</scope>
</reference>
<keyword evidence="1" id="KW-1133">Transmembrane helix</keyword>
<name>A0A1G1YWK7_9BACT</name>
<organism evidence="2 3">
    <name type="scientific">Candidatus Colwellbacteria bacterium GWA2_46_10</name>
    <dbReference type="NCBI Taxonomy" id="1797684"/>
    <lineage>
        <taxon>Bacteria</taxon>
        <taxon>Candidatus Colwelliibacteriota</taxon>
    </lineage>
</organism>
<feature type="transmembrane region" description="Helical" evidence="1">
    <location>
        <begin position="105"/>
        <end position="122"/>
    </location>
</feature>
<dbReference type="AlphaFoldDB" id="A0A1G1YWK7"/>
<evidence type="ECO:0000313" key="3">
    <source>
        <dbReference type="Proteomes" id="UP000178179"/>
    </source>
</evidence>
<comment type="caution">
    <text evidence="2">The sequence shown here is derived from an EMBL/GenBank/DDBJ whole genome shotgun (WGS) entry which is preliminary data.</text>
</comment>
<gene>
    <name evidence="2" type="ORF">A2119_01875</name>
</gene>
<accession>A0A1G1YWK7</accession>
<keyword evidence="1" id="KW-0472">Membrane</keyword>
<evidence type="ECO:0000313" key="2">
    <source>
        <dbReference type="EMBL" id="OGY56768.1"/>
    </source>
</evidence>
<feature type="transmembrane region" description="Helical" evidence="1">
    <location>
        <begin position="36"/>
        <end position="59"/>
    </location>
</feature>
<evidence type="ECO:0008006" key="4">
    <source>
        <dbReference type="Google" id="ProtNLM"/>
    </source>
</evidence>
<protein>
    <recommendedName>
        <fullName evidence="4">Integral membrane protein (PIN domain superfamily)</fullName>
    </recommendedName>
</protein>
<feature type="transmembrane region" description="Helical" evidence="1">
    <location>
        <begin position="6"/>
        <end position="24"/>
    </location>
</feature>
<dbReference type="Proteomes" id="UP000178179">
    <property type="component" value="Unassembled WGS sequence"/>
</dbReference>
<feature type="transmembrane region" description="Helical" evidence="1">
    <location>
        <begin position="71"/>
        <end position="93"/>
    </location>
</feature>
<keyword evidence="1" id="KW-0812">Transmembrane</keyword>